<dbReference type="EMBL" id="QEIN01000038">
    <property type="protein sequence ID" value="RCV60504.1"/>
    <property type="molecule type" value="Genomic_DNA"/>
</dbReference>
<evidence type="ECO:0000313" key="4">
    <source>
        <dbReference type="Proteomes" id="UP000253318"/>
    </source>
</evidence>
<keyword evidence="4" id="KW-1185">Reference proteome</keyword>
<name>A0A368TBF9_9ACTN</name>
<feature type="transmembrane region" description="Helical" evidence="1">
    <location>
        <begin position="156"/>
        <end position="185"/>
    </location>
</feature>
<feature type="transmembrane region" description="Helical" evidence="1">
    <location>
        <begin position="100"/>
        <end position="126"/>
    </location>
</feature>
<keyword evidence="1" id="KW-0812">Transmembrane</keyword>
<protein>
    <recommendedName>
        <fullName evidence="2">DUF5941 domain-containing protein</fullName>
    </recommendedName>
</protein>
<dbReference type="AlphaFoldDB" id="A0A368TBF9"/>
<evidence type="ECO:0000259" key="2">
    <source>
        <dbReference type="Pfam" id="PF19365"/>
    </source>
</evidence>
<evidence type="ECO:0000313" key="3">
    <source>
        <dbReference type="EMBL" id="RCV60504.1"/>
    </source>
</evidence>
<dbReference type="OrthoDB" id="3436331at2"/>
<proteinExistence type="predicted"/>
<sequence length="215" mass="22453">MPAADSPVPGQEIDLRVLRDDGHLGTALGRLAGSALPPLLPTATGALVTLVLILAGLGELSGITLFAPAAVLLLSGAASGHPHDGRFDWMAPPVLRGTEYLYLLALGHQAGVPGPLVFVLLTAVALHHGDVVYRTRWGAGPPDWAMRARLGWDGRMLLVAAGGMLGWLPFTYGLLAGYLTVLLVWETTTSWLATPVTMAAEPPRNGWGGVDASTT</sequence>
<keyword evidence="1" id="KW-1133">Transmembrane helix</keyword>
<dbReference type="Proteomes" id="UP000253318">
    <property type="component" value="Unassembled WGS sequence"/>
</dbReference>
<accession>A0A368TBF9</accession>
<dbReference type="Pfam" id="PF19365">
    <property type="entry name" value="DUF5941"/>
    <property type="match status" value="1"/>
</dbReference>
<feature type="transmembrane region" description="Helical" evidence="1">
    <location>
        <begin position="35"/>
        <end position="55"/>
    </location>
</feature>
<feature type="transmembrane region" description="Helical" evidence="1">
    <location>
        <begin position="62"/>
        <end position="80"/>
    </location>
</feature>
<feature type="domain" description="DUF5941" evidence="2">
    <location>
        <begin position="15"/>
        <end position="194"/>
    </location>
</feature>
<keyword evidence="1" id="KW-0472">Membrane</keyword>
<gene>
    <name evidence="3" type="ORF">DEF24_06905</name>
</gene>
<dbReference type="RefSeq" id="WP_114396598.1">
    <property type="nucleotide sequence ID" value="NZ_QEIM01000013.1"/>
</dbReference>
<comment type="caution">
    <text evidence="3">The sequence shown here is derived from an EMBL/GenBank/DDBJ whole genome shotgun (WGS) entry which is preliminary data.</text>
</comment>
<dbReference type="InterPro" id="IPR045985">
    <property type="entry name" value="DUF5941"/>
</dbReference>
<reference evidence="3 4" key="1">
    <citation type="submission" date="2018-04" db="EMBL/GenBank/DDBJ databases">
        <title>Novel actinobacteria from marine sediment.</title>
        <authorList>
            <person name="Ng Z.Y."/>
            <person name="Tan G.Y.A."/>
        </authorList>
    </citation>
    <scope>NUCLEOTIDE SEQUENCE [LARGE SCALE GENOMIC DNA]</scope>
    <source>
        <strain evidence="3 4">TPS81</strain>
    </source>
</reference>
<organism evidence="3 4">
    <name type="scientific">Marinitenerispora sediminis</name>
    <dbReference type="NCBI Taxonomy" id="1931232"/>
    <lineage>
        <taxon>Bacteria</taxon>
        <taxon>Bacillati</taxon>
        <taxon>Actinomycetota</taxon>
        <taxon>Actinomycetes</taxon>
        <taxon>Streptosporangiales</taxon>
        <taxon>Nocardiopsidaceae</taxon>
        <taxon>Marinitenerispora</taxon>
    </lineage>
</organism>
<evidence type="ECO:0000256" key="1">
    <source>
        <dbReference type="SAM" id="Phobius"/>
    </source>
</evidence>